<dbReference type="OrthoDB" id="2269854at2759"/>
<protein>
    <submittedName>
        <fullName evidence="2">Uncharacterized protein</fullName>
    </submittedName>
</protein>
<sequence>MLTDTSKIPAVIKSLRDETNQVNWAYFLLEAKTYILCSAPNFETRHQLKKFWLATAKDIASKEGCTLNLGADTWHIIEKALNDQPPQKPAMAILSSASSTSSSSTSFKKPQQRSTSTSSSSQSTESGSQSGTETQQSTVKLATLSDQDKINIRASYQKLDPSKMWKLSTGKIVEEQMSACALCKNQEHLSHSFIFNCQDKQWLKYFTEDEIQEIRDFRFPDLPPPPEDLQTYLDLLETMDSDELSNSIATNQFPLESDAKWAQDAYSQAVRLLRSGFFTKKKDITETQLLKRVWTCIDTCFDFSNITCISGEKCSTSSADAINASRSDLSSRQSSGRKMDYLFLDSYNEVGCGEAGLVGGANTTKELSDAMFKMPKVMKDMLIKLVAVSPALKNDLVITGLYIGEYKLKMFTLDCPTEYVTRYDAMDDVSFPSVESQLHRQLSATLQIIVGAKLMMETTAAKLAADKTKISVGRSKINTFGPMIPCFNPAPITRKRSIPNEEQLTIFQHVQLIYMYTGPDIDCTYWIYANVKRVIKVLGHVNIPLKIATNVSFKNENKGGDAVNTEVINDHAKQKATDNAALPPIAKYSHIRDLFSRTKSCFRPPE</sequence>
<name>A0A0C9NA75_9FUNG</name>
<accession>A0A0C9NA75</accession>
<reference evidence="2" key="1">
    <citation type="submission" date="2014-09" db="EMBL/GenBank/DDBJ databases">
        <title>Draft genome sequence of an oleaginous Mucoromycotina fungus Mucor ambiguus NBRC6742.</title>
        <authorList>
            <person name="Takeda I."/>
            <person name="Yamane N."/>
            <person name="Morita T."/>
            <person name="Tamano K."/>
            <person name="Machida M."/>
            <person name="Baker S."/>
            <person name="Koike H."/>
        </authorList>
    </citation>
    <scope>NUCLEOTIDE SEQUENCE</scope>
    <source>
        <strain evidence="2">NBRC 6742</strain>
    </source>
</reference>
<organism evidence="2">
    <name type="scientific">Mucor ambiguus</name>
    <dbReference type="NCBI Taxonomy" id="91626"/>
    <lineage>
        <taxon>Eukaryota</taxon>
        <taxon>Fungi</taxon>
        <taxon>Fungi incertae sedis</taxon>
        <taxon>Mucoromycota</taxon>
        <taxon>Mucoromycotina</taxon>
        <taxon>Mucoromycetes</taxon>
        <taxon>Mucorales</taxon>
        <taxon>Mucorineae</taxon>
        <taxon>Mucoraceae</taxon>
        <taxon>Mucor</taxon>
    </lineage>
</organism>
<dbReference type="AlphaFoldDB" id="A0A0C9NA75"/>
<feature type="region of interest" description="Disordered" evidence="1">
    <location>
        <begin position="100"/>
        <end position="137"/>
    </location>
</feature>
<proteinExistence type="predicted"/>
<dbReference type="Proteomes" id="UP000053815">
    <property type="component" value="Unassembled WGS sequence"/>
</dbReference>
<keyword evidence="3" id="KW-1185">Reference proteome</keyword>
<evidence type="ECO:0000313" key="2">
    <source>
        <dbReference type="EMBL" id="GAN11673.1"/>
    </source>
</evidence>
<gene>
    <name evidence="2" type="ORF">MAM1_0801d11254</name>
</gene>
<dbReference type="EMBL" id="DF837090">
    <property type="protein sequence ID" value="GAN11673.1"/>
    <property type="molecule type" value="Genomic_DNA"/>
</dbReference>
<evidence type="ECO:0000256" key="1">
    <source>
        <dbReference type="SAM" id="MobiDB-lite"/>
    </source>
</evidence>
<evidence type="ECO:0000313" key="3">
    <source>
        <dbReference type="Proteomes" id="UP000053815"/>
    </source>
</evidence>